<keyword evidence="1" id="KW-0808">Transferase</keyword>
<dbReference type="PATRIC" id="fig|796944.3.peg.779"/>
<dbReference type="InterPro" id="IPR011009">
    <property type="entry name" value="Kinase-like_dom_sf"/>
</dbReference>
<feature type="domain" description="Nucleotidyl transferase" evidence="4">
    <location>
        <begin position="98"/>
        <end position="210"/>
    </location>
</feature>
<sequence length="638" mass="74073">MNSCAILLRNIMENPDFSQRQLAERTGMSLGKVNRCLKDWEEQGYLKKANESKVEGRSVKQNATEKQSHAENRIKKGQSRMLTEKGKAFLEANKVDAALILAAGFGSRFVPLTYECPKGLLEVFGERMVERQIKQLHEVGIYDITIVVGYLKEKFDYLIDAYGVKLLYNPEYSVKNTLGTLYHARKAMEGKNFYILSSDNWMRENMYHSVEPLSWYAASFMEGETKEWVLHCAKDGQIKSVEVGGENAYCMYGPVFLKKEFFSAFLPYLEEYYHKPGTEDFYWEDVLRLALKHLPPIYRNEQKDGQIYEFENLEELRAFDEKYNHSSGSEAMELISAVFHIPECEIVKLRCLKAGMTNQSFLFRIHKESRNKDYAGKDFICRIPGVGTGKLINRKEEEEIYRIVKDLHITEELLYFNPENGYKISRYYEEARNADFSKQEERRACMKQLLKLHEGKKTVGHPFSLRERLAYYEAICLEGGGEIPYQDYEKIKPDREKMLSFTEKSNPPLCLCHIDAVQDNFIFTKEGVKMIDWEYAGMADPLLDIAMGAIYSYMDFQEAKSLLEDYLLAAEEAKVAEPLLLHGRTKEQLEKLLVAYMGLSGLLWSLWCAYKMRKGQEFGEYSLKMLRYFKEAKKTLGL</sequence>
<dbReference type="InterPro" id="IPR036390">
    <property type="entry name" value="WH_DNA-bd_sf"/>
</dbReference>
<dbReference type="InterPro" id="IPR036388">
    <property type="entry name" value="WH-like_DNA-bd_sf"/>
</dbReference>
<protein>
    <recommendedName>
        <fullName evidence="4">Nucleotidyl transferase domain-containing protein</fullName>
    </recommendedName>
</protein>
<name>G9WT37_9FIRM</name>
<dbReference type="Gene3D" id="1.10.10.10">
    <property type="entry name" value="Winged helix-like DNA-binding domain superfamily/Winged helix DNA-binding domain"/>
    <property type="match status" value="1"/>
</dbReference>
<dbReference type="SUPFAM" id="SSF46785">
    <property type="entry name" value="Winged helix' DNA-binding domain"/>
    <property type="match status" value="1"/>
</dbReference>
<dbReference type="Pfam" id="PF13412">
    <property type="entry name" value="HTH_24"/>
    <property type="match status" value="1"/>
</dbReference>
<dbReference type="Gene3D" id="3.90.1200.10">
    <property type="match status" value="1"/>
</dbReference>
<reference evidence="5 6" key="1">
    <citation type="submission" date="2011-08" db="EMBL/GenBank/DDBJ databases">
        <title>The Genome Sequence of Oribacterium sp. ACB7.</title>
        <authorList>
            <consortium name="The Broad Institute Genome Sequencing Platform"/>
            <person name="Earl A."/>
            <person name="Ward D."/>
            <person name="Feldgarden M."/>
            <person name="Gevers D."/>
            <person name="Sizova M."/>
            <person name="Hazen A."/>
            <person name="Epstein S."/>
            <person name="Young S.K."/>
            <person name="Zeng Q."/>
            <person name="Gargeya S."/>
            <person name="Fitzgerald M."/>
            <person name="Haas B."/>
            <person name="Abouelleil A."/>
            <person name="Alvarado L."/>
            <person name="Arachchi H.M."/>
            <person name="Berlin A."/>
            <person name="Brown A."/>
            <person name="Chapman S.B."/>
            <person name="Chen Z."/>
            <person name="Dunbar C."/>
            <person name="Freedman E."/>
            <person name="Gearin G."/>
            <person name="Gellesch M."/>
            <person name="Goldberg J."/>
            <person name="Griggs A."/>
            <person name="Gujja S."/>
            <person name="Heiman D."/>
            <person name="Howarth C."/>
            <person name="Larson L."/>
            <person name="Lui A."/>
            <person name="MacDonald P.J.P."/>
            <person name="Montmayeur A."/>
            <person name="Murphy C."/>
            <person name="Neiman D."/>
            <person name="Pearson M."/>
            <person name="Priest M."/>
            <person name="Roberts A."/>
            <person name="Saif S."/>
            <person name="Shea T."/>
            <person name="Shenoy N."/>
            <person name="Sisk P."/>
            <person name="Stolte C."/>
            <person name="Sykes S."/>
            <person name="Wortman J."/>
            <person name="Nusbaum C."/>
            <person name="Birren B."/>
        </authorList>
    </citation>
    <scope>NUCLEOTIDE SEQUENCE [LARGE SCALE GENOMIC DNA]</scope>
    <source>
        <strain evidence="5 6">ACB7</strain>
    </source>
</reference>
<dbReference type="RefSeq" id="WP_009536016.1">
    <property type="nucleotide sequence ID" value="NZ_JH414504.1"/>
</dbReference>
<evidence type="ECO:0000313" key="5">
    <source>
        <dbReference type="EMBL" id="EHL12869.1"/>
    </source>
</evidence>
<dbReference type="InterPro" id="IPR050065">
    <property type="entry name" value="GlmU-like"/>
</dbReference>
<keyword evidence="6" id="KW-1185">Reference proteome</keyword>
<dbReference type="InterPro" id="IPR005835">
    <property type="entry name" value="NTP_transferase_dom"/>
</dbReference>
<dbReference type="Gene3D" id="3.30.200.20">
    <property type="entry name" value="Phosphorylase Kinase, domain 1"/>
    <property type="match status" value="1"/>
</dbReference>
<evidence type="ECO:0000256" key="3">
    <source>
        <dbReference type="SAM" id="MobiDB-lite"/>
    </source>
</evidence>
<dbReference type="HOGENOM" id="CLU_467630_0_0_9"/>
<feature type="region of interest" description="Disordered" evidence="3">
    <location>
        <begin position="51"/>
        <end position="73"/>
    </location>
</feature>
<accession>G9WT37</accession>
<organism evidence="5 6">
    <name type="scientific">Oribacterium asaccharolyticum ACB7</name>
    <dbReference type="NCBI Taxonomy" id="796944"/>
    <lineage>
        <taxon>Bacteria</taxon>
        <taxon>Bacillati</taxon>
        <taxon>Bacillota</taxon>
        <taxon>Clostridia</taxon>
        <taxon>Lachnospirales</taxon>
        <taxon>Lachnospiraceae</taxon>
        <taxon>Oribacterium</taxon>
    </lineage>
</organism>
<dbReference type="Pfam" id="PF00483">
    <property type="entry name" value="NTP_transferase"/>
    <property type="match status" value="1"/>
</dbReference>
<dbReference type="Gene3D" id="3.90.550.10">
    <property type="entry name" value="Spore Coat Polysaccharide Biosynthesis Protein SpsA, Chain A"/>
    <property type="match status" value="1"/>
</dbReference>
<dbReference type="GO" id="GO:0016779">
    <property type="term" value="F:nucleotidyltransferase activity"/>
    <property type="evidence" value="ECO:0007669"/>
    <property type="project" value="UniProtKB-KW"/>
</dbReference>
<dbReference type="InterPro" id="IPR029044">
    <property type="entry name" value="Nucleotide-diphossugar_trans"/>
</dbReference>
<dbReference type="CDD" id="cd02523">
    <property type="entry name" value="PC_cytidylyltransferase"/>
    <property type="match status" value="1"/>
</dbReference>
<evidence type="ECO:0000256" key="2">
    <source>
        <dbReference type="ARBA" id="ARBA00022695"/>
    </source>
</evidence>
<dbReference type="AlphaFoldDB" id="G9WT37"/>
<comment type="caution">
    <text evidence="5">The sequence shown here is derived from an EMBL/GenBank/DDBJ whole genome shotgun (WGS) entry which is preliminary data.</text>
</comment>
<evidence type="ECO:0000259" key="4">
    <source>
        <dbReference type="Pfam" id="PF00483"/>
    </source>
</evidence>
<dbReference type="Proteomes" id="UP000003527">
    <property type="component" value="Unassembled WGS sequence"/>
</dbReference>
<dbReference type="SUPFAM" id="SSF53448">
    <property type="entry name" value="Nucleotide-diphospho-sugar transferases"/>
    <property type="match status" value="1"/>
</dbReference>
<dbReference type="EMBL" id="AFZD01000012">
    <property type="protein sequence ID" value="EHL12869.1"/>
    <property type="molecule type" value="Genomic_DNA"/>
</dbReference>
<gene>
    <name evidence="5" type="ORF">HMPREF9624_00071</name>
</gene>
<keyword evidence="2" id="KW-0548">Nucleotidyltransferase</keyword>
<dbReference type="PANTHER" id="PTHR43584:SF5">
    <property type="entry name" value="PROTEIN LICC"/>
    <property type="match status" value="1"/>
</dbReference>
<evidence type="ECO:0000313" key="6">
    <source>
        <dbReference type="Proteomes" id="UP000003527"/>
    </source>
</evidence>
<proteinExistence type="predicted"/>
<dbReference type="SUPFAM" id="SSF56112">
    <property type="entry name" value="Protein kinase-like (PK-like)"/>
    <property type="match status" value="1"/>
</dbReference>
<dbReference type="PANTHER" id="PTHR43584">
    <property type="entry name" value="NUCLEOTIDYL TRANSFERASE"/>
    <property type="match status" value="1"/>
</dbReference>
<dbReference type="CDD" id="cd05151">
    <property type="entry name" value="ChoK-like"/>
    <property type="match status" value="1"/>
</dbReference>
<dbReference type="Pfam" id="PF01633">
    <property type="entry name" value="Choline_kinase"/>
    <property type="match status" value="1"/>
</dbReference>
<evidence type="ECO:0000256" key="1">
    <source>
        <dbReference type="ARBA" id="ARBA00022679"/>
    </source>
</evidence>